<feature type="transmembrane region" description="Helical" evidence="1">
    <location>
        <begin position="465"/>
        <end position="487"/>
    </location>
</feature>
<feature type="transmembrane region" description="Helical" evidence="1">
    <location>
        <begin position="169"/>
        <end position="188"/>
    </location>
</feature>
<keyword evidence="1" id="KW-1133">Transmembrane helix</keyword>
<feature type="transmembrane region" description="Helical" evidence="1">
    <location>
        <begin position="278"/>
        <end position="295"/>
    </location>
</feature>
<feature type="transmembrane region" description="Helical" evidence="1">
    <location>
        <begin position="375"/>
        <end position="396"/>
    </location>
</feature>
<organism evidence="2 3">
    <name type="scientific">Longibaculum muris</name>
    <dbReference type="NCBI Taxonomy" id="1796628"/>
    <lineage>
        <taxon>Bacteria</taxon>
        <taxon>Bacillati</taxon>
        <taxon>Bacillota</taxon>
        <taxon>Erysipelotrichia</taxon>
        <taxon>Erysipelotrichales</taxon>
        <taxon>Coprobacillaceae</taxon>
        <taxon>Longibaculum</taxon>
    </lineage>
</organism>
<keyword evidence="3" id="KW-1185">Reference proteome</keyword>
<feature type="transmembrane region" description="Helical" evidence="1">
    <location>
        <begin position="125"/>
        <end position="149"/>
    </location>
</feature>
<dbReference type="Proteomes" id="UP000295515">
    <property type="component" value="Unassembled WGS sequence"/>
</dbReference>
<evidence type="ECO:0000256" key="1">
    <source>
        <dbReference type="SAM" id="Phobius"/>
    </source>
</evidence>
<feature type="transmembrane region" description="Helical" evidence="1">
    <location>
        <begin position="403"/>
        <end position="422"/>
    </location>
</feature>
<sequence>MKKKINSSYIHFIIGMIIMLGFRFVPMGVLPNVTKIGLQVMGVFIGTIYLWSTIDPSVASLTSIVMLAFTDFAPAGNIMMSAFGNPTVVQMFFLMIFMGGLTNRRLTVYIARWIMTRKMIEGRPWIFTLVMLLGTYVMSVFIGAFAPIFLFWPVLYGIFDEVGFKKTDAYPKVMIVGIVIAALIGFPVPPYMANGLALLGNYRGLLANFPALASMDGVMISNASYFIGCFVIGLLLIAVTVLIMKFIFRPDVEPLKKISIEMLEKNPLPPMTMSQKTYGIFLCIFIFVMLVPSLLPNLPILNFLNANSLIMPMVLVTILVLLSFEDGPVLKLNEVMGKDFAWPTYLLCTSAILLGSVLTNEATGITAFLNTVLSPVFAGISGGMFTIVLLLFAIVLTNICNSLVIGMILQPVVLTYCVNTGVNPAPIITLLIFTVLLTAACTPAASPFAAMMFGNKEYLTSGDVYKYSTVFVVIEFIVIIIVGIPFINLLV</sequence>
<dbReference type="EMBL" id="SMCQ01000008">
    <property type="protein sequence ID" value="TCV99600.1"/>
    <property type="molecule type" value="Genomic_DNA"/>
</dbReference>
<keyword evidence="1" id="KW-0472">Membrane</keyword>
<evidence type="ECO:0000313" key="2">
    <source>
        <dbReference type="EMBL" id="TCV99600.1"/>
    </source>
</evidence>
<feature type="transmembrane region" description="Helical" evidence="1">
    <location>
        <begin position="345"/>
        <end position="369"/>
    </location>
</feature>
<accession>A0A4R3Z1J4</accession>
<dbReference type="RefSeq" id="WP_102135720.1">
    <property type="nucleotide sequence ID" value="NZ_CAUWFI010000025.1"/>
</dbReference>
<feature type="transmembrane region" description="Helical" evidence="1">
    <location>
        <begin position="61"/>
        <end position="82"/>
    </location>
</feature>
<feature type="transmembrane region" description="Helical" evidence="1">
    <location>
        <begin position="225"/>
        <end position="248"/>
    </location>
</feature>
<feature type="transmembrane region" description="Helical" evidence="1">
    <location>
        <begin position="36"/>
        <end position="54"/>
    </location>
</feature>
<gene>
    <name evidence="2" type="ORF">EDD60_10839</name>
</gene>
<comment type="caution">
    <text evidence="2">The sequence shown here is derived from an EMBL/GenBank/DDBJ whole genome shotgun (WGS) entry which is preliminary data.</text>
</comment>
<protein>
    <submittedName>
        <fullName evidence="2">Sodium-dependent dicarboxylate transporter 2/3/5</fullName>
    </submittedName>
</protein>
<dbReference type="AlphaFoldDB" id="A0A4R3Z1J4"/>
<dbReference type="GeneID" id="98915237"/>
<feature type="transmembrane region" description="Helical" evidence="1">
    <location>
        <begin position="301"/>
        <end position="324"/>
    </location>
</feature>
<name>A0A4R3Z1J4_9FIRM</name>
<reference evidence="2 3" key="1">
    <citation type="submission" date="2019-03" db="EMBL/GenBank/DDBJ databases">
        <title>Genomic Encyclopedia of Type Strains, Phase IV (KMG-IV): sequencing the most valuable type-strain genomes for metagenomic binning, comparative biology and taxonomic classification.</title>
        <authorList>
            <person name="Goeker M."/>
        </authorList>
    </citation>
    <scope>NUCLEOTIDE SEQUENCE [LARGE SCALE GENOMIC DNA]</scope>
    <source>
        <strain evidence="2 3">DSM 29487</strain>
    </source>
</reference>
<feature type="transmembrane region" description="Helical" evidence="1">
    <location>
        <begin position="428"/>
        <end position="453"/>
    </location>
</feature>
<proteinExistence type="predicted"/>
<evidence type="ECO:0000313" key="3">
    <source>
        <dbReference type="Proteomes" id="UP000295515"/>
    </source>
</evidence>
<feature type="transmembrane region" description="Helical" evidence="1">
    <location>
        <begin position="12"/>
        <end position="30"/>
    </location>
</feature>
<feature type="transmembrane region" description="Helical" evidence="1">
    <location>
        <begin position="88"/>
        <end position="104"/>
    </location>
</feature>
<keyword evidence="1" id="KW-0812">Transmembrane</keyword>